<dbReference type="OrthoDB" id="504170at2759"/>
<evidence type="ECO:0000256" key="1">
    <source>
        <dbReference type="ARBA" id="ARBA00022737"/>
    </source>
</evidence>
<reference evidence="5" key="1">
    <citation type="submission" date="2025-08" db="UniProtKB">
        <authorList>
            <consortium name="RefSeq"/>
        </authorList>
    </citation>
    <scope>IDENTIFICATION</scope>
    <source>
        <tissue evidence="5">Gonad</tissue>
    </source>
</reference>
<gene>
    <name evidence="5" type="primary">LOC109461972</name>
</gene>
<proteinExistence type="predicted"/>
<feature type="repeat" description="ANK" evidence="2">
    <location>
        <begin position="34"/>
        <end position="66"/>
    </location>
</feature>
<dbReference type="InterPro" id="IPR036770">
    <property type="entry name" value="Ankyrin_rpt-contain_sf"/>
</dbReference>
<dbReference type="Pfam" id="PF12796">
    <property type="entry name" value="Ank_2"/>
    <property type="match status" value="1"/>
</dbReference>
<dbReference type="GeneID" id="109461972"/>
<dbReference type="AlphaFoldDB" id="A0A6P4Y5N7"/>
<feature type="repeat" description="ANK" evidence="2">
    <location>
        <begin position="67"/>
        <end position="99"/>
    </location>
</feature>
<dbReference type="PROSITE" id="PS50088">
    <property type="entry name" value="ANK_REPEAT"/>
    <property type="match status" value="2"/>
</dbReference>
<evidence type="ECO:0000313" key="5">
    <source>
        <dbReference type="RefSeq" id="XP_019614012.1"/>
    </source>
</evidence>
<dbReference type="InterPro" id="IPR032171">
    <property type="entry name" value="COR-A"/>
</dbReference>
<name>A0A6P4Y5N7_BRABE</name>
<protein>
    <submittedName>
        <fullName evidence="5">Death-associated protein kinase dapk-1-like</fullName>
    </submittedName>
</protein>
<dbReference type="SUPFAM" id="SSF52540">
    <property type="entry name" value="P-loop containing nucleoside triphosphate hydrolases"/>
    <property type="match status" value="1"/>
</dbReference>
<keyword evidence="1" id="KW-0677">Repeat</keyword>
<dbReference type="PANTHER" id="PTHR12449">
    <property type="entry name" value="DEATH DOMAIN-CONTAINING PROTEIN"/>
    <property type="match status" value="1"/>
</dbReference>
<dbReference type="RefSeq" id="XP_019614012.1">
    <property type="nucleotide sequence ID" value="XM_019758453.1"/>
</dbReference>
<dbReference type="SUPFAM" id="SSF48403">
    <property type="entry name" value="Ankyrin repeat"/>
    <property type="match status" value="1"/>
</dbReference>
<dbReference type="PANTHER" id="PTHR12449:SF18">
    <property type="entry name" value="DEATH DOMAIN-CONTAINING PROTEIN"/>
    <property type="match status" value="1"/>
</dbReference>
<dbReference type="PROSITE" id="PS50297">
    <property type="entry name" value="ANK_REP_REGION"/>
    <property type="match status" value="2"/>
</dbReference>
<evidence type="ECO:0000256" key="2">
    <source>
        <dbReference type="PROSITE-ProRule" id="PRU00023"/>
    </source>
</evidence>
<sequence>MDSNEFVLAALNGHVDAVITMLRKGVDVDTKALDGDTALHKASRRGHDKVVELLIKNGADLNVTNKDGDTALHTACRQGYNSVVELLVKNQADLLVANESHERPVDLAGGLARGTRLSLETGMLKQAEYIELVSTVRPEDKTTVRLFFLGDFRVGKTSLRKILEMTGFFVGTSWNIRRKLKRQDDFIPFPGVHVSIKTVRGIGRLCLYHFVGYAQFYVTHAMLLGTTNAIFPVVYKITDVEEEQKREVHSWLSFICCSNADPTNKPRVILIASHADKLQDKNAGWRRAKAIVEYYSKLYQESLVVSQEVFLINCLEAGSSGIQRLREVISAIRHEMLQQRPKVPKVYVKLSEIIEGWRKERKTFPVMEWQDYLTAVRQATHIYLEERIVQLASTYLHDEGEIIYPLDKTASLVVLDPQWLFTWVFGILLAPTMFPIVSLNPAARDCVTLDKITRAFGHVADISLLIKLLQVFQLCYTFDGHTFILPSQQQKMDEGEWSPVSSKAVYFGLQIRCRREIDSFSCDLFPRLQTLLMHANPHTLTKPLLWKNSAKCIYVKADALLQISQDKRRLNILVRSAGGNREDWNSIMDLLTDMTYYLLHEISPELRTQEMVLSALDLREHNPQPHAYSRKEVEKEAANGEYVVHPQRKVPEKVTDIMLHVKTQQSKLTYIVSYFYCNRKVAMA</sequence>
<dbReference type="Proteomes" id="UP000515135">
    <property type="component" value="Unplaced"/>
</dbReference>
<keyword evidence="4" id="KW-1185">Reference proteome</keyword>
<dbReference type="SMART" id="SM00248">
    <property type="entry name" value="ANK"/>
    <property type="match status" value="3"/>
</dbReference>
<dbReference type="InterPro" id="IPR027417">
    <property type="entry name" value="P-loop_NTPase"/>
</dbReference>
<dbReference type="InterPro" id="IPR002110">
    <property type="entry name" value="Ankyrin_rpt"/>
</dbReference>
<dbReference type="InterPro" id="IPR039788">
    <property type="entry name" value="NOL4/NOL4L"/>
</dbReference>
<organism evidence="4 5">
    <name type="scientific">Branchiostoma belcheri</name>
    <name type="common">Amphioxus</name>
    <dbReference type="NCBI Taxonomy" id="7741"/>
    <lineage>
        <taxon>Eukaryota</taxon>
        <taxon>Metazoa</taxon>
        <taxon>Chordata</taxon>
        <taxon>Cephalochordata</taxon>
        <taxon>Leptocardii</taxon>
        <taxon>Amphioxiformes</taxon>
        <taxon>Branchiostomatidae</taxon>
        <taxon>Branchiostoma</taxon>
    </lineage>
</organism>
<feature type="domain" description="COR" evidence="3">
    <location>
        <begin position="344"/>
        <end position="486"/>
    </location>
</feature>
<accession>A0A6P4Y5N7</accession>
<dbReference type="Gene3D" id="1.25.40.20">
    <property type="entry name" value="Ankyrin repeat-containing domain"/>
    <property type="match status" value="2"/>
</dbReference>
<evidence type="ECO:0000259" key="3">
    <source>
        <dbReference type="Pfam" id="PF16095"/>
    </source>
</evidence>
<dbReference type="Gene3D" id="3.40.50.300">
    <property type="entry name" value="P-loop containing nucleotide triphosphate hydrolases"/>
    <property type="match status" value="1"/>
</dbReference>
<evidence type="ECO:0000313" key="4">
    <source>
        <dbReference type="Proteomes" id="UP000515135"/>
    </source>
</evidence>
<keyword evidence="2" id="KW-0040">ANK repeat</keyword>
<dbReference type="KEGG" id="bbel:109461972"/>
<dbReference type="Pfam" id="PF16095">
    <property type="entry name" value="COR-A"/>
    <property type="match status" value="1"/>
</dbReference>